<dbReference type="AlphaFoldDB" id="A0A518AZK8"/>
<name>A0A518AZK8_9BACT</name>
<feature type="region of interest" description="Disordered" evidence="1">
    <location>
        <begin position="1"/>
        <end position="79"/>
    </location>
</feature>
<keyword evidence="3" id="KW-1185">Reference proteome</keyword>
<proteinExistence type="predicted"/>
<dbReference type="KEGG" id="knv:Pan216_09920"/>
<dbReference type="EMBL" id="CP036279">
    <property type="protein sequence ID" value="QDU60155.1"/>
    <property type="molecule type" value="Genomic_DNA"/>
</dbReference>
<protein>
    <submittedName>
        <fullName evidence="2">Uncharacterized protein</fullName>
    </submittedName>
</protein>
<organism evidence="2 3">
    <name type="scientific">Kolteria novifilia</name>
    <dbReference type="NCBI Taxonomy" id="2527975"/>
    <lineage>
        <taxon>Bacteria</taxon>
        <taxon>Pseudomonadati</taxon>
        <taxon>Planctomycetota</taxon>
        <taxon>Planctomycetia</taxon>
        <taxon>Kolteriales</taxon>
        <taxon>Kolteriaceae</taxon>
        <taxon>Kolteria</taxon>
    </lineage>
</organism>
<sequence>MTTPPLDSSKDPIPPIDESSEDRPTSAVSTSSRDRSRSEALRILMEAAPCPWQDDDDSPTPLDETASSPSIPETSDLHHGVTRLIVSFGDMAR</sequence>
<evidence type="ECO:0000313" key="3">
    <source>
        <dbReference type="Proteomes" id="UP000317093"/>
    </source>
</evidence>
<evidence type="ECO:0000313" key="2">
    <source>
        <dbReference type="EMBL" id="QDU60155.1"/>
    </source>
</evidence>
<dbReference type="Proteomes" id="UP000317093">
    <property type="component" value="Chromosome"/>
</dbReference>
<reference evidence="2 3" key="1">
    <citation type="submission" date="2019-02" db="EMBL/GenBank/DDBJ databases">
        <title>Deep-cultivation of Planctomycetes and their phenomic and genomic characterization uncovers novel biology.</title>
        <authorList>
            <person name="Wiegand S."/>
            <person name="Jogler M."/>
            <person name="Boedeker C."/>
            <person name="Pinto D."/>
            <person name="Vollmers J."/>
            <person name="Rivas-Marin E."/>
            <person name="Kohn T."/>
            <person name="Peeters S.H."/>
            <person name="Heuer A."/>
            <person name="Rast P."/>
            <person name="Oberbeckmann S."/>
            <person name="Bunk B."/>
            <person name="Jeske O."/>
            <person name="Meyerdierks A."/>
            <person name="Storesund J.E."/>
            <person name="Kallscheuer N."/>
            <person name="Luecker S."/>
            <person name="Lage O.M."/>
            <person name="Pohl T."/>
            <person name="Merkel B.J."/>
            <person name="Hornburger P."/>
            <person name="Mueller R.-W."/>
            <person name="Bruemmer F."/>
            <person name="Labrenz M."/>
            <person name="Spormann A.M."/>
            <person name="Op den Camp H."/>
            <person name="Overmann J."/>
            <person name="Amann R."/>
            <person name="Jetten M.S.M."/>
            <person name="Mascher T."/>
            <person name="Medema M.H."/>
            <person name="Devos D.P."/>
            <person name="Kaster A.-K."/>
            <person name="Ovreas L."/>
            <person name="Rohde M."/>
            <person name="Galperin M.Y."/>
            <person name="Jogler C."/>
        </authorList>
    </citation>
    <scope>NUCLEOTIDE SEQUENCE [LARGE SCALE GENOMIC DNA]</scope>
    <source>
        <strain evidence="2 3">Pan216</strain>
    </source>
</reference>
<evidence type="ECO:0000256" key="1">
    <source>
        <dbReference type="SAM" id="MobiDB-lite"/>
    </source>
</evidence>
<accession>A0A518AZK8</accession>
<gene>
    <name evidence="2" type="ORF">Pan216_09920</name>
</gene>